<keyword evidence="1" id="KW-1133">Transmembrane helix</keyword>
<reference evidence="2" key="2">
    <citation type="submission" date="2020-09" db="EMBL/GenBank/DDBJ databases">
        <authorList>
            <person name="Sun Q."/>
            <person name="Kim S."/>
        </authorList>
    </citation>
    <scope>NUCLEOTIDE SEQUENCE</scope>
    <source>
        <strain evidence="2">KCTC 42651</strain>
    </source>
</reference>
<dbReference type="AlphaFoldDB" id="A0A919CN75"/>
<keyword evidence="3" id="KW-1185">Reference proteome</keyword>
<organism evidence="2 3">
    <name type="scientific">Thalassobaculum fulvum</name>
    <dbReference type="NCBI Taxonomy" id="1633335"/>
    <lineage>
        <taxon>Bacteria</taxon>
        <taxon>Pseudomonadati</taxon>
        <taxon>Pseudomonadota</taxon>
        <taxon>Alphaproteobacteria</taxon>
        <taxon>Rhodospirillales</taxon>
        <taxon>Thalassobaculaceae</taxon>
        <taxon>Thalassobaculum</taxon>
    </lineage>
</organism>
<evidence type="ECO:0000313" key="2">
    <source>
        <dbReference type="EMBL" id="GHD44093.1"/>
    </source>
</evidence>
<reference evidence="2" key="1">
    <citation type="journal article" date="2014" name="Int. J. Syst. Evol. Microbiol.">
        <title>Complete genome sequence of Corynebacterium casei LMG S-19264T (=DSM 44701T), isolated from a smear-ripened cheese.</title>
        <authorList>
            <consortium name="US DOE Joint Genome Institute (JGI-PGF)"/>
            <person name="Walter F."/>
            <person name="Albersmeier A."/>
            <person name="Kalinowski J."/>
            <person name="Ruckert C."/>
        </authorList>
    </citation>
    <scope>NUCLEOTIDE SEQUENCE</scope>
    <source>
        <strain evidence="2">KCTC 42651</strain>
    </source>
</reference>
<accession>A0A919CN75</accession>
<keyword evidence="1" id="KW-0472">Membrane</keyword>
<comment type="caution">
    <text evidence="2">The sequence shown here is derived from an EMBL/GenBank/DDBJ whole genome shotgun (WGS) entry which is preliminary data.</text>
</comment>
<name>A0A919CN75_9PROT</name>
<evidence type="ECO:0000313" key="3">
    <source>
        <dbReference type="Proteomes" id="UP000630353"/>
    </source>
</evidence>
<feature type="transmembrane region" description="Helical" evidence="1">
    <location>
        <begin position="57"/>
        <end position="75"/>
    </location>
</feature>
<gene>
    <name evidence="2" type="ORF">GCM10017083_11120</name>
</gene>
<keyword evidence="1" id="KW-0812">Transmembrane</keyword>
<dbReference type="Proteomes" id="UP000630353">
    <property type="component" value="Unassembled WGS sequence"/>
</dbReference>
<dbReference type="EMBL" id="BMZS01000002">
    <property type="protein sequence ID" value="GHD44093.1"/>
    <property type="molecule type" value="Genomic_DNA"/>
</dbReference>
<evidence type="ECO:0000256" key="1">
    <source>
        <dbReference type="SAM" id="Phobius"/>
    </source>
</evidence>
<sequence>MLAVGTGAVVGVVALNMVTGGTMLAPMVGPAVSNAVGGNMLGAAALSAPARQALCRTITVLATAAAGAGVGYWLVSE</sequence>
<protein>
    <submittedName>
        <fullName evidence="2">Uncharacterized protein</fullName>
    </submittedName>
</protein>
<proteinExistence type="predicted"/>